<dbReference type="GeneID" id="68856531"/>
<organism evidence="3 4">
    <name type="scientific">Halapricum desulfuricans</name>
    <dbReference type="NCBI Taxonomy" id="2841257"/>
    <lineage>
        <taxon>Archaea</taxon>
        <taxon>Methanobacteriati</taxon>
        <taxon>Methanobacteriota</taxon>
        <taxon>Stenosarchaea group</taxon>
        <taxon>Halobacteria</taxon>
        <taxon>Halobacteriales</taxon>
        <taxon>Haloarculaceae</taxon>
        <taxon>Halapricum</taxon>
    </lineage>
</organism>
<dbReference type="Pfam" id="PF13579">
    <property type="entry name" value="Glyco_trans_4_4"/>
    <property type="match status" value="1"/>
</dbReference>
<dbReference type="Gene3D" id="3.40.50.2000">
    <property type="entry name" value="Glycogen Phosphorylase B"/>
    <property type="match status" value="2"/>
</dbReference>
<sequence length="352" mass="39267">MRVAFVSMETTRHDDSGGTRRLERLARLLAERGHDVTVFCARSWDGERETATDAGVVYHGVTDGPAQTSFALRLPWALSRFDPDVIHALSTPASQVVAANFGGTLARAPLLVEWFGDSDPSGSRWAGRARSVPDRIVTPSELVRTGLRERGVADERLRTLPESIDMDLVRSVDPAEDVDVAFAHPLDETANVKSLLLGLAELRDREWSATIIGDGPAREEYEREVEDLRIGDRVEFVGECSRERRLSIYRGAHAFVQTAYREQFATELLWALAAGCVGIVEYQAESSAHELIENYDRGFRVTTPQQLADAIVGAGEFEHLTVEDSWADYDHEAVLESYLELYRDLQDEYGLL</sequence>
<protein>
    <submittedName>
        <fullName evidence="3">Glycosyltransferase</fullName>
    </submittedName>
</protein>
<dbReference type="Proteomes" id="UP000663525">
    <property type="component" value="Chromosome"/>
</dbReference>
<feature type="domain" description="Glycosyltransferase subfamily 4-like N-terminal" evidence="2">
    <location>
        <begin position="17"/>
        <end position="161"/>
    </location>
</feature>
<evidence type="ECO:0000259" key="2">
    <source>
        <dbReference type="Pfam" id="PF13579"/>
    </source>
</evidence>
<dbReference type="InterPro" id="IPR028098">
    <property type="entry name" value="Glyco_trans_4-like_N"/>
</dbReference>
<gene>
    <name evidence="3" type="primary">aglL7</name>
    <name evidence="3" type="ORF">HSR121_2998</name>
</gene>
<proteinExistence type="predicted"/>
<dbReference type="GO" id="GO:0016757">
    <property type="term" value="F:glycosyltransferase activity"/>
    <property type="evidence" value="ECO:0007669"/>
    <property type="project" value="InterPro"/>
</dbReference>
<accession>A0A897MYX9</accession>
<dbReference type="CDD" id="cd03801">
    <property type="entry name" value="GT4_PimA-like"/>
    <property type="match status" value="1"/>
</dbReference>
<dbReference type="EMBL" id="CP064787">
    <property type="protein sequence ID" value="QSG07310.1"/>
    <property type="molecule type" value="Genomic_DNA"/>
</dbReference>
<dbReference type="PANTHER" id="PTHR45947">
    <property type="entry name" value="SULFOQUINOVOSYL TRANSFERASE SQD2"/>
    <property type="match status" value="1"/>
</dbReference>
<dbReference type="InterPro" id="IPR050194">
    <property type="entry name" value="Glycosyltransferase_grp1"/>
</dbReference>
<evidence type="ECO:0000313" key="4">
    <source>
        <dbReference type="Proteomes" id="UP000663525"/>
    </source>
</evidence>
<dbReference type="SUPFAM" id="SSF53756">
    <property type="entry name" value="UDP-Glycosyltransferase/glycogen phosphorylase"/>
    <property type="match status" value="1"/>
</dbReference>
<name>A0A897MYX9_9EURY</name>
<reference evidence="3" key="1">
    <citation type="submission" date="2020-11" db="EMBL/GenBank/DDBJ databases">
        <title>Carbohydrate-dependent, anaerobic sulfur respiration: A novel catabolism in halophilic archaea.</title>
        <authorList>
            <person name="Sorokin D.Y."/>
            <person name="Messina E."/>
            <person name="Smedile F."/>
            <person name="La Cono V."/>
            <person name="Hallsworth J.E."/>
            <person name="Yakimov M.M."/>
        </authorList>
    </citation>
    <scope>NUCLEOTIDE SEQUENCE</scope>
    <source>
        <strain evidence="3">HSR12-1</strain>
    </source>
</reference>
<feature type="domain" description="Glycosyl transferase family 1" evidence="1">
    <location>
        <begin position="176"/>
        <end position="311"/>
    </location>
</feature>
<dbReference type="AlphaFoldDB" id="A0A897MYX9"/>
<keyword evidence="3" id="KW-0808">Transferase</keyword>
<evidence type="ECO:0000259" key="1">
    <source>
        <dbReference type="Pfam" id="PF00534"/>
    </source>
</evidence>
<evidence type="ECO:0000313" key="3">
    <source>
        <dbReference type="EMBL" id="QSG07310.1"/>
    </source>
</evidence>
<dbReference type="InterPro" id="IPR001296">
    <property type="entry name" value="Glyco_trans_1"/>
</dbReference>
<dbReference type="PANTHER" id="PTHR45947:SF3">
    <property type="entry name" value="SULFOQUINOVOSYL TRANSFERASE SQD2"/>
    <property type="match status" value="1"/>
</dbReference>
<dbReference type="RefSeq" id="WP_229113752.1">
    <property type="nucleotide sequence ID" value="NZ_CP064787.1"/>
</dbReference>
<dbReference type="Pfam" id="PF00534">
    <property type="entry name" value="Glycos_transf_1"/>
    <property type="match status" value="1"/>
</dbReference>